<dbReference type="AlphaFoldDB" id="A0A7N2MVX6"/>
<dbReference type="OMA" id="CWMGHKM"/>
<dbReference type="GO" id="GO:0031559">
    <property type="term" value="F:oxidosqualene cyclase activity"/>
    <property type="evidence" value="ECO:0007669"/>
    <property type="project" value="UniProtKB-ARBA"/>
</dbReference>
<sequence length="74" mass="8594">MFARENPCEMELPQVKVKTEKEITEEAVATTLRRALRFYSTLQTEDGFWPGDYGGPLFLLPGLWCWMGHKMRQG</sequence>
<evidence type="ECO:0008006" key="3">
    <source>
        <dbReference type="Google" id="ProtNLM"/>
    </source>
</evidence>
<dbReference type="EMBL" id="LRBV02000011">
    <property type="status" value="NOT_ANNOTATED_CDS"/>
    <property type="molecule type" value="Genomic_DNA"/>
</dbReference>
<organism evidence="1 2">
    <name type="scientific">Quercus lobata</name>
    <name type="common">Valley oak</name>
    <dbReference type="NCBI Taxonomy" id="97700"/>
    <lineage>
        <taxon>Eukaryota</taxon>
        <taxon>Viridiplantae</taxon>
        <taxon>Streptophyta</taxon>
        <taxon>Embryophyta</taxon>
        <taxon>Tracheophyta</taxon>
        <taxon>Spermatophyta</taxon>
        <taxon>Magnoliopsida</taxon>
        <taxon>eudicotyledons</taxon>
        <taxon>Gunneridae</taxon>
        <taxon>Pentapetalae</taxon>
        <taxon>rosids</taxon>
        <taxon>fabids</taxon>
        <taxon>Fagales</taxon>
        <taxon>Fagaceae</taxon>
        <taxon>Quercus</taxon>
    </lineage>
</organism>
<dbReference type="InterPro" id="IPR008930">
    <property type="entry name" value="Terpenoid_cyclase/PrenylTrfase"/>
</dbReference>
<dbReference type="PANTHER" id="PTHR11764">
    <property type="entry name" value="TERPENE CYCLASE/MUTASE FAMILY MEMBER"/>
    <property type="match status" value="1"/>
</dbReference>
<dbReference type="SUPFAM" id="SSF48239">
    <property type="entry name" value="Terpenoid cyclases/Protein prenyltransferases"/>
    <property type="match status" value="1"/>
</dbReference>
<evidence type="ECO:0000313" key="1">
    <source>
        <dbReference type="EnsemblPlants" id="QL11p008313:mrna"/>
    </source>
</evidence>
<dbReference type="GO" id="GO:0016104">
    <property type="term" value="P:triterpenoid biosynthetic process"/>
    <property type="evidence" value="ECO:0007669"/>
    <property type="project" value="InterPro"/>
</dbReference>
<dbReference type="PANTHER" id="PTHR11764:SF44">
    <property type="entry name" value="LANOSTEROL SYNTHASE"/>
    <property type="match status" value="1"/>
</dbReference>
<accession>A0A7N2MVX6</accession>
<reference evidence="1" key="2">
    <citation type="submission" date="2021-01" db="UniProtKB">
        <authorList>
            <consortium name="EnsemblPlants"/>
        </authorList>
    </citation>
    <scope>IDENTIFICATION</scope>
</reference>
<dbReference type="InParanoid" id="A0A7N2MVX6"/>
<reference evidence="1 2" key="1">
    <citation type="journal article" date="2016" name="G3 (Bethesda)">
        <title>First Draft Assembly and Annotation of the Genome of a California Endemic Oak Quercus lobata Nee (Fagaceae).</title>
        <authorList>
            <person name="Sork V.L."/>
            <person name="Fitz-Gibbon S.T."/>
            <person name="Puiu D."/>
            <person name="Crepeau M."/>
            <person name="Gugger P.F."/>
            <person name="Sherman R."/>
            <person name="Stevens K."/>
            <person name="Langley C.H."/>
            <person name="Pellegrini M."/>
            <person name="Salzberg S.L."/>
        </authorList>
    </citation>
    <scope>NUCLEOTIDE SEQUENCE [LARGE SCALE GENOMIC DNA]</scope>
    <source>
        <strain evidence="1 2">cv. SW786</strain>
    </source>
</reference>
<name>A0A7N2MVX6_QUELO</name>
<dbReference type="EnsemblPlants" id="QL11p008313:mrna">
    <property type="protein sequence ID" value="QL11p008313:mrna"/>
    <property type="gene ID" value="QL11p008313"/>
</dbReference>
<protein>
    <recommendedName>
        <fullName evidence="3">Cycloartenol synthase</fullName>
    </recommendedName>
</protein>
<dbReference type="Gramene" id="QL11p008313:mrna">
    <property type="protein sequence ID" value="QL11p008313:mrna"/>
    <property type="gene ID" value="QL11p008313"/>
</dbReference>
<dbReference type="GO" id="GO:0005811">
    <property type="term" value="C:lipid droplet"/>
    <property type="evidence" value="ECO:0007669"/>
    <property type="project" value="InterPro"/>
</dbReference>
<keyword evidence="2" id="KW-1185">Reference proteome</keyword>
<proteinExistence type="predicted"/>
<dbReference type="Proteomes" id="UP000594261">
    <property type="component" value="Chromosome 11"/>
</dbReference>
<dbReference type="InterPro" id="IPR018333">
    <property type="entry name" value="Squalene_cyclase"/>
</dbReference>
<evidence type="ECO:0000313" key="2">
    <source>
        <dbReference type="Proteomes" id="UP000594261"/>
    </source>
</evidence>